<organism evidence="3 4">
    <name type="scientific">Rhodoplanes elegans</name>
    <dbReference type="NCBI Taxonomy" id="29408"/>
    <lineage>
        <taxon>Bacteria</taxon>
        <taxon>Pseudomonadati</taxon>
        <taxon>Pseudomonadota</taxon>
        <taxon>Alphaproteobacteria</taxon>
        <taxon>Hyphomicrobiales</taxon>
        <taxon>Nitrobacteraceae</taxon>
        <taxon>Rhodoplanes</taxon>
    </lineage>
</organism>
<accession>A0A327KEB7</accession>
<dbReference type="InterPro" id="IPR001279">
    <property type="entry name" value="Metallo-B-lactamas"/>
</dbReference>
<dbReference type="InterPro" id="IPR036866">
    <property type="entry name" value="RibonucZ/Hydroxyglut_hydro"/>
</dbReference>
<dbReference type="EMBL" id="NPEU01000349">
    <property type="protein sequence ID" value="RAI33628.1"/>
    <property type="molecule type" value="Genomic_DNA"/>
</dbReference>
<dbReference type="SUPFAM" id="SSF56281">
    <property type="entry name" value="Metallo-hydrolase/oxidoreductase"/>
    <property type="match status" value="1"/>
</dbReference>
<dbReference type="Pfam" id="PF12706">
    <property type="entry name" value="Lactamase_B_2"/>
    <property type="match status" value="1"/>
</dbReference>
<evidence type="ECO:0000259" key="2">
    <source>
        <dbReference type="Pfam" id="PF12706"/>
    </source>
</evidence>
<feature type="compositionally biased region" description="Low complexity" evidence="1">
    <location>
        <begin position="10"/>
        <end position="24"/>
    </location>
</feature>
<dbReference type="Gene3D" id="3.60.15.10">
    <property type="entry name" value="Ribonuclease Z/Hydroxyacylglutathione hydrolase-like"/>
    <property type="match status" value="1"/>
</dbReference>
<dbReference type="OrthoDB" id="9803916at2"/>
<keyword evidence="4" id="KW-1185">Reference proteome</keyword>
<reference evidence="3 4" key="1">
    <citation type="submission" date="2017-07" db="EMBL/GenBank/DDBJ databases">
        <title>Draft Genome Sequences of Select Purple Nonsulfur Bacteria.</title>
        <authorList>
            <person name="Lasarre B."/>
            <person name="Mckinlay J.B."/>
        </authorList>
    </citation>
    <scope>NUCLEOTIDE SEQUENCE [LARGE SCALE GENOMIC DNA]</scope>
    <source>
        <strain evidence="3 4">DSM 11907</strain>
    </source>
</reference>
<evidence type="ECO:0000256" key="1">
    <source>
        <dbReference type="SAM" id="MobiDB-lite"/>
    </source>
</evidence>
<dbReference type="GO" id="GO:0042781">
    <property type="term" value="F:3'-tRNA processing endoribonuclease activity"/>
    <property type="evidence" value="ECO:0007669"/>
    <property type="project" value="TreeGrafter"/>
</dbReference>
<protein>
    <submittedName>
        <fullName evidence="3">MBL fold metallo-hydrolase</fullName>
    </submittedName>
</protein>
<dbReference type="PANTHER" id="PTHR46018:SF2">
    <property type="entry name" value="ZINC PHOSPHODIESTERASE ELAC PROTEIN 1"/>
    <property type="match status" value="1"/>
</dbReference>
<keyword evidence="3" id="KW-0378">Hydrolase</keyword>
<dbReference type="AlphaFoldDB" id="A0A327KEB7"/>
<feature type="region of interest" description="Disordered" evidence="1">
    <location>
        <begin position="1"/>
        <end position="24"/>
    </location>
</feature>
<dbReference type="Proteomes" id="UP000248863">
    <property type="component" value="Unassembled WGS sequence"/>
</dbReference>
<gene>
    <name evidence="3" type="ORF">CH338_22225</name>
</gene>
<evidence type="ECO:0000313" key="4">
    <source>
        <dbReference type="Proteomes" id="UP000248863"/>
    </source>
</evidence>
<dbReference type="PANTHER" id="PTHR46018">
    <property type="entry name" value="ZINC PHOSPHODIESTERASE ELAC PROTEIN 1"/>
    <property type="match status" value="1"/>
</dbReference>
<proteinExistence type="predicted"/>
<sequence length="331" mass="34886">MTGKTTTGISATATSRTAPSATPAPATGMQVRFWGVRGSVTCPGPATLRYGGNTACLEVRCGDRLIIFDAGSGLRLLGLALAAGGETAVPATGRRQPVDADIFFSHCHLDHVWGLPFFQPAYEPGARLRLWAGHLLPDLTLGEAIRRLVGHPLFPGGGDFFRADIGFTDFRCGDTLTPHPGIVLATAPLDHPGGGCGYRLEYGGASLAYVTDTEHRAGALDPAVLALAAGVDLFVYDCTYTEAEYAAHAGRGHSTWQHGVRLAAAAGAKRLAIFHHDPSHDDPTLDRIAREAEAMRPGTLVAAEGLTLRLPAAPATRPAEIREDDGTPWLV</sequence>
<dbReference type="CDD" id="cd07715">
    <property type="entry name" value="TaR3-like_MBL-fold"/>
    <property type="match status" value="1"/>
</dbReference>
<evidence type="ECO:0000313" key="3">
    <source>
        <dbReference type="EMBL" id="RAI33628.1"/>
    </source>
</evidence>
<feature type="domain" description="Metallo-beta-lactamase" evidence="2">
    <location>
        <begin position="66"/>
        <end position="276"/>
    </location>
</feature>
<comment type="caution">
    <text evidence="3">The sequence shown here is derived from an EMBL/GenBank/DDBJ whole genome shotgun (WGS) entry which is preliminary data.</text>
</comment>
<name>A0A327KEB7_9BRAD</name>